<evidence type="ECO:0000259" key="6">
    <source>
        <dbReference type="Pfam" id="PF13458"/>
    </source>
</evidence>
<proteinExistence type="inferred from homology"/>
<dbReference type="AlphaFoldDB" id="A0A810Q6J9"/>
<dbReference type="PRINTS" id="PR00337">
    <property type="entry name" value="LEUILEVALBP"/>
</dbReference>
<evidence type="ECO:0000313" key="8">
    <source>
        <dbReference type="Proteomes" id="UP000681035"/>
    </source>
</evidence>
<keyword evidence="4" id="KW-0029">Amino-acid transport</keyword>
<feature type="chain" id="PRO_5039128038" evidence="5">
    <location>
        <begin position="23"/>
        <end position="390"/>
    </location>
</feature>
<dbReference type="InterPro" id="IPR051010">
    <property type="entry name" value="BCAA_transport"/>
</dbReference>
<protein>
    <submittedName>
        <fullName evidence="7">Amino acid ABC transporter substrate-binding protein</fullName>
    </submittedName>
</protein>
<feature type="domain" description="Leucine-binding protein" evidence="6">
    <location>
        <begin position="43"/>
        <end position="371"/>
    </location>
</feature>
<sequence length="390" mass="40711">MKKGMKLVCMVLTLAMLLGLLAGCGGKGGDDSNGGGSDQTLLLGLIGPMTGDYAHYGTSTRDGAQVAVEEINAAGGVNGWQLKLQTEDSQGDPDSAISAFGKLMDDKMDVSLGCVLSGEAQSVITAAKNDNVLVVTCTSSAEKCIQGNDKAFRVCFNDPAQGTASANYIADNKLGSKIAVFYQSDIDYSAGLVETFTAQAAQRGLTIVTQQAFTEGTKTDFSTQINAIRDSGCDLVLLPIYAAEASVFLTQAQGKLDGIKVFGCDGLDGLQTKVSDMTMLEGVMMLTPFAVDAPDTKTQTFVDKFTKLHGSAPDQFAADAYDAVYAVKAAMEACGKTPADADFTSAMVDAMYTITVDGLTGTMQWDTSREPAKNAKAMVFAADGTTSLLG</sequence>
<gene>
    <name evidence="7" type="ORF">MM50RIKEN_16550</name>
</gene>
<evidence type="ECO:0000313" key="7">
    <source>
        <dbReference type="EMBL" id="BCK81892.1"/>
    </source>
</evidence>
<evidence type="ECO:0000256" key="4">
    <source>
        <dbReference type="ARBA" id="ARBA00022970"/>
    </source>
</evidence>
<dbReference type="InterPro" id="IPR028082">
    <property type="entry name" value="Peripla_BP_I"/>
</dbReference>
<dbReference type="KEGG" id="vcop:MM50RIKEN_16550"/>
<dbReference type="PROSITE" id="PS51257">
    <property type="entry name" value="PROKAR_LIPOPROTEIN"/>
    <property type="match status" value="1"/>
</dbReference>
<accession>A0A810Q6J9</accession>
<dbReference type="PANTHER" id="PTHR30483:SF6">
    <property type="entry name" value="PERIPLASMIC BINDING PROTEIN OF ABC TRANSPORTER FOR NATURAL AMINO ACIDS"/>
    <property type="match status" value="1"/>
</dbReference>
<feature type="signal peptide" evidence="5">
    <location>
        <begin position="1"/>
        <end position="22"/>
    </location>
</feature>
<reference evidence="7" key="1">
    <citation type="submission" date="2020-09" db="EMBL/GenBank/DDBJ databases">
        <title>New species isolated from human feces.</title>
        <authorList>
            <person name="Kitahara M."/>
            <person name="Shigeno Y."/>
            <person name="Shime M."/>
            <person name="Matsumoto Y."/>
            <person name="Nakamura S."/>
            <person name="Motooka D."/>
            <person name="Fukuoka S."/>
            <person name="Nishikawa H."/>
            <person name="Benno Y."/>
        </authorList>
    </citation>
    <scope>NUCLEOTIDE SEQUENCE</scope>
    <source>
        <strain evidence="7">MM50</strain>
    </source>
</reference>
<evidence type="ECO:0000256" key="3">
    <source>
        <dbReference type="ARBA" id="ARBA00022729"/>
    </source>
</evidence>
<name>A0A810Q6J9_9FIRM</name>
<dbReference type="SUPFAM" id="SSF53822">
    <property type="entry name" value="Periplasmic binding protein-like I"/>
    <property type="match status" value="1"/>
</dbReference>
<keyword evidence="3 5" id="KW-0732">Signal</keyword>
<dbReference type="GO" id="GO:0006865">
    <property type="term" value="P:amino acid transport"/>
    <property type="evidence" value="ECO:0007669"/>
    <property type="project" value="UniProtKB-KW"/>
</dbReference>
<keyword evidence="2" id="KW-0813">Transport</keyword>
<dbReference type="Gene3D" id="3.40.50.2300">
    <property type="match status" value="2"/>
</dbReference>
<evidence type="ECO:0000256" key="5">
    <source>
        <dbReference type="SAM" id="SignalP"/>
    </source>
</evidence>
<dbReference type="InterPro" id="IPR028081">
    <property type="entry name" value="Leu-bd"/>
</dbReference>
<organism evidence="7 8">
    <name type="scientific">Vescimonas coprocola</name>
    <dbReference type="NCBI Taxonomy" id="2714355"/>
    <lineage>
        <taxon>Bacteria</taxon>
        <taxon>Bacillati</taxon>
        <taxon>Bacillota</taxon>
        <taxon>Clostridia</taxon>
        <taxon>Eubacteriales</taxon>
        <taxon>Oscillospiraceae</taxon>
        <taxon>Vescimonas</taxon>
    </lineage>
</organism>
<evidence type="ECO:0000256" key="1">
    <source>
        <dbReference type="ARBA" id="ARBA00010062"/>
    </source>
</evidence>
<evidence type="ECO:0000256" key="2">
    <source>
        <dbReference type="ARBA" id="ARBA00022448"/>
    </source>
</evidence>
<comment type="similarity">
    <text evidence="1">Belongs to the leucine-binding protein family.</text>
</comment>
<dbReference type="Proteomes" id="UP000681035">
    <property type="component" value="Chromosome"/>
</dbReference>
<dbReference type="EMBL" id="AP023418">
    <property type="protein sequence ID" value="BCK81892.1"/>
    <property type="molecule type" value="Genomic_DNA"/>
</dbReference>
<dbReference type="PANTHER" id="PTHR30483">
    <property type="entry name" value="LEUCINE-SPECIFIC-BINDING PROTEIN"/>
    <property type="match status" value="1"/>
</dbReference>
<keyword evidence="8" id="KW-1185">Reference proteome</keyword>
<dbReference type="Pfam" id="PF13458">
    <property type="entry name" value="Peripla_BP_6"/>
    <property type="match status" value="1"/>
</dbReference>
<dbReference type="InterPro" id="IPR000709">
    <property type="entry name" value="Leu_Ile_Val-bd"/>
</dbReference>